<dbReference type="InParanoid" id="A0A200PVI4"/>
<comment type="caution">
    <text evidence="2">The sequence shown here is derived from an EMBL/GenBank/DDBJ whole genome shotgun (WGS) entry which is preliminary data.</text>
</comment>
<protein>
    <submittedName>
        <fullName evidence="2">Uncharacterized protein</fullName>
    </submittedName>
</protein>
<dbReference type="AlphaFoldDB" id="A0A200PVI4"/>
<dbReference type="Proteomes" id="UP000195402">
    <property type="component" value="Unassembled WGS sequence"/>
</dbReference>
<reference evidence="2 3" key="1">
    <citation type="journal article" date="2017" name="Mol. Plant">
        <title>The Genome of Medicinal Plant Macleaya cordata Provides New Insights into Benzylisoquinoline Alkaloids Metabolism.</title>
        <authorList>
            <person name="Liu X."/>
            <person name="Liu Y."/>
            <person name="Huang P."/>
            <person name="Ma Y."/>
            <person name="Qing Z."/>
            <person name="Tang Q."/>
            <person name="Cao H."/>
            <person name="Cheng P."/>
            <person name="Zheng Y."/>
            <person name="Yuan Z."/>
            <person name="Zhou Y."/>
            <person name="Liu J."/>
            <person name="Tang Z."/>
            <person name="Zhuo Y."/>
            <person name="Zhang Y."/>
            <person name="Yu L."/>
            <person name="Huang J."/>
            <person name="Yang P."/>
            <person name="Peng Q."/>
            <person name="Zhang J."/>
            <person name="Jiang W."/>
            <person name="Zhang Z."/>
            <person name="Lin K."/>
            <person name="Ro D.K."/>
            <person name="Chen X."/>
            <person name="Xiong X."/>
            <person name="Shang Y."/>
            <person name="Huang S."/>
            <person name="Zeng J."/>
        </authorList>
    </citation>
    <scope>NUCLEOTIDE SEQUENCE [LARGE SCALE GENOMIC DNA]</scope>
    <source>
        <strain evidence="3">cv. BLH2017</strain>
        <tissue evidence="2">Root</tissue>
    </source>
</reference>
<accession>A0A200PVI4</accession>
<evidence type="ECO:0000313" key="2">
    <source>
        <dbReference type="EMBL" id="OVA02220.1"/>
    </source>
</evidence>
<keyword evidence="3" id="KW-1185">Reference proteome</keyword>
<gene>
    <name evidence="2" type="ORF">BVC80_9099g5</name>
</gene>
<organism evidence="2 3">
    <name type="scientific">Macleaya cordata</name>
    <name type="common">Five-seeded plume-poppy</name>
    <name type="synonym">Bocconia cordata</name>
    <dbReference type="NCBI Taxonomy" id="56857"/>
    <lineage>
        <taxon>Eukaryota</taxon>
        <taxon>Viridiplantae</taxon>
        <taxon>Streptophyta</taxon>
        <taxon>Embryophyta</taxon>
        <taxon>Tracheophyta</taxon>
        <taxon>Spermatophyta</taxon>
        <taxon>Magnoliopsida</taxon>
        <taxon>Ranunculales</taxon>
        <taxon>Papaveraceae</taxon>
        <taxon>Papaveroideae</taxon>
        <taxon>Macleaya</taxon>
    </lineage>
</organism>
<feature type="region of interest" description="Disordered" evidence="1">
    <location>
        <begin position="33"/>
        <end position="82"/>
    </location>
</feature>
<dbReference type="EMBL" id="MVGT01003956">
    <property type="protein sequence ID" value="OVA02220.1"/>
    <property type="molecule type" value="Genomic_DNA"/>
</dbReference>
<evidence type="ECO:0000256" key="1">
    <source>
        <dbReference type="SAM" id="MobiDB-lite"/>
    </source>
</evidence>
<name>A0A200PVI4_MACCD</name>
<sequence length="103" mass="11536">MEAYWKYLKKSKFKIIDIGGSRLIWRDGFRENGGNNITRGQTVARGLRAGRRGNPRDAPQGHPQEAPQGNPPSSVTEQMHKIEHDVQQVWGTWVPGNDVPSSS</sequence>
<evidence type="ECO:0000313" key="3">
    <source>
        <dbReference type="Proteomes" id="UP000195402"/>
    </source>
</evidence>
<proteinExistence type="predicted"/>